<dbReference type="EMBL" id="JAODBU010000003">
    <property type="protein sequence ID" value="MCT7398069.1"/>
    <property type="molecule type" value="Genomic_DNA"/>
</dbReference>
<dbReference type="InterPro" id="IPR013783">
    <property type="entry name" value="Ig-like_fold"/>
</dbReference>
<keyword evidence="1" id="KW-0732">Signal</keyword>
<organism evidence="2 3">
    <name type="scientific">Eubacterium album</name>
    <dbReference type="NCBI Taxonomy" id="2978477"/>
    <lineage>
        <taxon>Bacteria</taxon>
        <taxon>Bacillati</taxon>
        <taxon>Bacillota</taxon>
        <taxon>Clostridia</taxon>
        <taxon>Eubacteriales</taxon>
        <taxon>Eubacteriaceae</taxon>
        <taxon>Eubacterium</taxon>
    </lineage>
</organism>
<feature type="signal peptide" evidence="1">
    <location>
        <begin position="1"/>
        <end position="22"/>
    </location>
</feature>
<name>A0ABT2LXP3_9FIRM</name>
<reference evidence="2" key="1">
    <citation type="submission" date="2022-09" db="EMBL/GenBank/DDBJ databases">
        <title>Eubacterium sp. LFL-14 isolated from human feces.</title>
        <authorList>
            <person name="Liu F."/>
        </authorList>
    </citation>
    <scope>NUCLEOTIDE SEQUENCE</scope>
    <source>
        <strain evidence="2">LFL-14</strain>
    </source>
</reference>
<keyword evidence="3" id="KW-1185">Reference proteome</keyword>
<evidence type="ECO:0000313" key="3">
    <source>
        <dbReference type="Proteomes" id="UP001431199"/>
    </source>
</evidence>
<dbReference type="Gene3D" id="2.60.40.10">
    <property type="entry name" value="Immunoglobulins"/>
    <property type="match status" value="1"/>
</dbReference>
<gene>
    <name evidence="2" type="ORF">N5B56_03065</name>
</gene>
<evidence type="ECO:0008006" key="4">
    <source>
        <dbReference type="Google" id="ProtNLM"/>
    </source>
</evidence>
<comment type="caution">
    <text evidence="2">The sequence shown here is derived from an EMBL/GenBank/DDBJ whole genome shotgun (WGS) entry which is preliminary data.</text>
</comment>
<proteinExistence type="predicted"/>
<accession>A0ABT2LXP3</accession>
<feature type="chain" id="PRO_5046546811" description="Fibronectin type-III domain-containing protein" evidence="1">
    <location>
        <begin position="23"/>
        <end position="164"/>
    </location>
</feature>
<dbReference type="Proteomes" id="UP001431199">
    <property type="component" value="Unassembled WGS sequence"/>
</dbReference>
<evidence type="ECO:0000313" key="2">
    <source>
        <dbReference type="EMBL" id="MCT7398069.1"/>
    </source>
</evidence>
<evidence type="ECO:0000256" key="1">
    <source>
        <dbReference type="SAM" id="SignalP"/>
    </source>
</evidence>
<protein>
    <recommendedName>
        <fullName evidence="4">Fibronectin type-III domain-containing protein</fullName>
    </recommendedName>
</protein>
<sequence>MKKKTLLIAMVLTMVMSTSVFAAGGDNYGEDIFGTTSSQVTTTKASATEKTTDKENIKNNVEICATQNGTENKNILKKAKIVSIKRVNGNKAKIKLKKIDSASGYQLCYSTNKKFKNNKKVSGSKLSYKLKLVKKGKKYYVKARAFSLSNNKKVYGKWSKVKKI</sequence>
<dbReference type="RefSeq" id="WP_260978365.1">
    <property type="nucleotide sequence ID" value="NZ_JAODBU010000003.1"/>
</dbReference>